<dbReference type="InterPro" id="IPR013216">
    <property type="entry name" value="Methyltransf_11"/>
</dbReference>
<dbReference type="PANTHER" id="PTHR13090">
    <property type="entry name" value="ARGININE-HYDROXYLASE NDUFAF5, MITOCHONDRIAL"/>
    <property type="match status" value="1"/>
</dbReference>
<organism evidence="11 12">
    <name type="scientific">Robbsia andropogonis</name>
    <dbReference type="NCBI Taxonomy" id="28092"/>
    <lineage>
        <taxon>Bacteria</taxon>
        <taxon>Pseudomonadati</taxon>
        <taxon>Pseudomonadota</taxon>
        <taxon>Betaproteobacteria</taxon>
        <taxon>Burkholderiales</taxon>
        <taxon>Burkholderiaceae</taxon>
        <taxon>Robbsia</taxon>
    </lineage>
</organism>
<keyword evidence="6 8" id="KW-0949">S-adenosyl-L-methionine</keyword>
<keyword evidence="4 8" id="KW-0489">Methyltransferase</keyword>
<dbReference type="Proteomes" id="UP000033618">
    <property type="component" value="Unassembled WGS sequence"/>
</dbReference>
<dbReference type="PATRIC" id="fig|28092.6.peg.275"/>
<dbReference type="GO" id="GO:0009102">
    <property type="term" value="P:biotin biosynthetic process"/>
    <property type="evidence" value="ECO:0007669"/>
    <property type="project" value="UniProtKB-UniRule"/>
</dbReference>
<evidence type="ECO:0000256" key="6">
    <source>
        <dbReference type="ARBA" id="ARBA00022691"/>
    </source>
</evidence>
<dbReference type="EMBL" id="LAQU01000001">
    <property type="protein sequence ID" value="KKB65269.1"/>
    <property type="molecule type" value="Genomic_DNA"/>
</dbReference>
<sequence>MPNDSISPLPGDAGSPTSAMPAHSTVLTSVRRGFERRAASFGEFSFLPREIASRMHERLDYIKVSPLRILDAGCGLGSDLAALMQRYPMAQAVGVDLAHGMLARVPETLDGAQADSAGWKRKLSRNLPAPLRRAMGEKAAWRVQADFTDLPIAAGSIDLIWSNLALQWHPAPDQVFPSWQRALAVGGLLMFSTVGPDTLAEVRDAWYDAYTALYPMPVVPATSTSARQGAAASALPWTAPASTESPAASDMPRAPVRDFVDMHDFGDMLIASGFAEPVMDMERLTITYREPAALLRDVKGWGPWVRGVGAQGAMSGPVEFASVGAANGQTMATRSSGLMGRRFYQAWLEALDARRDANRVIPLTFEIVYGHAWKAAPKQTADGRAIVRIDEIGGRQGRQRLRRDPG</sequence>
<comment type="similarity">
    <text evidence="8">Belongs to the methyltransferase superfamily.</text>
</comment>
<name>A0A0F5K5Y1_9BURK</name>
<dbReference type="AlphaFoldDB" id="A0A0F5K5Y1"/>
<dbReference type="InterPro" id="IPR029063">
    <property type="entry name" value="SAM-dependent_MTases_sf"/>
</dbReference>
<dbReference type="GO" id="GO:0102130">
    <property type="term" value="F:malonyl-CoA methyltransferase activity"/>
    <property type="evidence" value="ECO:0007669"/>
    <property type="project" value="UniProtKB-EC"/>
</dbReference>
<evidence type="ECO:0000313" key="11">
    <source>
        <dbReference type="EMBL" id="KKB65269.1"/>
    </source>
</evidence>
<dbReference type="InterPro" id="IPR050602">
    <property type="entry name" value="Malonyl-ACP_OMT"/>
</dbReference>
<keyword evidence="12" id="KW-1185">Reference proteome</keyword>
<dbReference type="Pfam" id="PF08241">
    <property type="entry name" value="Methyltransf_11"/>
    <property type="match status" value="1"/>
</dbReference>
<reference evidence="11 12" key="1">
    <citation type="submission" date="2015-03" db="EMBL/GenBank/DDBJ databases">
        <title>Draft Genome Sequence of Burkholderia andropogonis type strain ICMP2807, isolated from Sorghum bicolor.</title>
        <authorList>
            <person name="Lopes-Santos L."/>
            <person name="Castro D.B."/>
            <person name="Ottoboni L.M."/>
            <person name="Park D."/>
            <person name="Weirc B.S."/>
            <person name="Destefano S.A."/>
        </authorList>
    </citation>
    <scope>NUCLEOTIDE SEQUENCE [LARGE SCALE GENOMIC DNA]</scope>
    <source>
        <strain evidence="11 12">ICMP2807</strain>
    </source>
</reference>
<evidence type="ECO:0000256" key="5">
    <source>
        <dbReference type="ARBA" id="ARBA00022679"/>
    </source>
</evidence>
<dbReference type="UniPathway" id="UPA00078"/>
<dbReference type="GO" id="GO:0032259">
    <property type="term" value="P:methylation"/>
    <property type="evidence" value="ECO:0007669"/>
    <property type="project" value="UniProtKB-KW"/>
</dbReference>
<gene>
    <name evidence="8" type="primary">bioC</name>
    <name evidence="11" type="ORF">WM40_01230</name>
</gene>
<dbReference type="CDD" id="cd02440">
    <property type="entry name" value="AdoMet_MTases"/>
    <property type="match status" value="1"/>
</dbReference>
<evidence type="ECO:0000256" key="1">
    <source>
        <dbReference type="ARBA" id="ARBA00000852"/>
    </source>
</evidence>
<dbReference type="PANTHER" id="PTHR13090:SF1">
    <property type="entry name" value="ARGININE-HYDROXYLASE NDUFAF5, MITOCHONDRIAL"/>
    <property type="match status" value="1"/>
</dbReference>
<feature type="region of interest" description="Disordered" evidence="9">
    <location>
        <begin position="1"/>
        <end position="22"/>
    </location>
</feature>
<proteinExistence type="inferred from homology"/>
<evidence type="ECO:0000256" key="2">
    <source>
        <dbReference type="ARBA" id="ARBA00004746"/>
    </source>
</evidence>
<dbReference type="Gene3D" id="3.40.50.150">
    <property type="entry name" value="Vaccinia Virus protein VP39"/>
    <property type="match status" value="1"/>
</dbReference>
<evidence type="ECO:0000313" key="12">
    <source>
        <dbReference type="Proteomes" id="UP000033618"/>
    </source>
</evidence>
<keyword evidence="7 8" id="KW-0093">Biotin biosynthesis</keyword>
<dbReference type="EC" id="2.1.1.197" evidence="3 8"/>
<evidence type="ECO:0000256" key="4">
    <source>
        <dbReference type="ARBA" id="ARBA00022603"/>
    </source>
</evidence>
<comment type="pathway">
    <text evidence="2 8">Cofactor biosynthesis; biotin biosynthesis.</text>
</comment>
<dbReference type="GO" id="GO:0010340">
    <property type="term" value="F:carboxyl-O-methyltransferase activity"/>
    <property type="evidence" value="ECO:0007669"/>
    <property type="project" value="UniProtKB-UniRule"/>
</dbReference>
<comment type="catalytic activity">
    <reaction evidence="1 8">
        <text>malonyl-[ACP] + S-adenosyl-L-methionine = malonyl-[ACP] methyl ester + S-adenosyl-L-homocysteine</text>
        <dbReference type="Rhea" id="RHEA:17105"/>
        <dbReference type="Rhea" id="RHEA-COMP:9623"/>
        <dbReference type="Rhea" id="RHEA-COMP:9954"/>
        <dbReference type="ChEBI" id="CHEBI:57856"/>
        <dbReference type="ChEBI" id="CHEBI:59789"/>
        <dbReference type="ChEBI" id="CHEBI:78449"/>
        <dbReference type="ChEBI" id="CHEBI:78845"/>
        <dbReference type="EC" id="2.1.1.197"/>
    </reaction>
</comment>
<protein>
    <recommendedName>
        <fullName evidence="3 8">Malonyl-[acyl-carrier protein] O-methyltransferase</fullName>
        <shortName evidence="8">Malonyl-ACP O-methyltransferase</shortName>
        <ecNumber evidence="3 8">2.1.1.197</ecNumber>
    </recommendedName>
    <alternativeName>
        <fullName evidence="8">Biotin synthesis protein BioC</fullName>
    </alternativeName>
</protein>
<dbReference type="HAMAP" id="MF_00835">
    <property type="entry name" value="BioC"/>
    <property type="match status" value="1"/>
</dbReference>
<dbReference type="STRING" id="28092.WM40_01230"/>
<feature type="domain" description="Methyltransferase type 11" evidence="10">
    <location>
        <begin position="70"/>
        <end position="191"/>
    </location>
</feature>
<accession>A0A0F5K5Y1</accession>
<comment type="function">
    <text evidence="8">Converts the free carboxyl group of a malonyl-thioester to its methyl ester by transfer of a methyl group from S-adenosyl-L-methionine (SAM). It allows to synthesize pimeloyl-ACP via the fatty acid synthetic pathway.</text>
</comment>
<comment type="caution">
    <text evidence="11">The sequence shown here is derived from an EMBL/GenBank/DDBJ whole genome shotgun (WGS) entry which is preliminary data.</text>
</comment>
<evidence type="ECO:0000256" key="7">
    <source>
        <dbReference type="ARBA" id="ARBA00022756"/>
    </source>
</evidence>
<evidence type="ECO:0000256" key="9">
    <source>
        <dbReference type="SAM" id="MobiDB-lite"/>
    </source>
</evidence>
<keyword evidence="5 8" id="KW-0808">Transferase</keyword>
<evidence type="ECO:0000256" key="3">
    <source>
        <dbReference type="ARBA" id="ARBA00012327"/>
    </source>
</evidence>
<dbReference type="InterPro" id="IPR011814">
    <property type="entry name" value="BioC"/>
</dbReference>
<dbReference type="SUPFAM" id="SSF53335">
    <property type="entry name" value="S-adenosyl-L-methionine-dependent methyltransferases"/>
    <property type="match status" value="1"/>
</dbReference>
<evidence type="ECO:0000259" key="10">
    <source>
        <dbReference type="Pfam" id="PF08241"/>
    </source>
</evidence>
<dbReference type="GO" id="GO:0008757">
    <property type="term" value="F:S-adenosylmethionine-dependent methyltransferase activity"/>
    <property type="evidence" value="ECO:0007669"/>
    <property type="project" value="InterPro"/>
</dbReference>
<evidence type="ECO:0000256" key="8">
    <source>
        <dbReference type="HAMAP-Rule" id="MF_00835"/>
    </source>
</evidence>